<dbReference type="EMBL" id="JAATEO010000006">
    <property type="protein sequence ID" value="NJP31898.1"/>
    <property type="molecule type" value="Genomic_DNA"/>
</dbReference>
<feature type="region of interest" description="Disordered" evidence="1">
    <location>
        <begin position="231"/>
        <end position="252"/>
    </location>
</feature>
<reference evidence="2 3" key="1">
    <citation type="submission" date="2020-03" db="EMBL/GenBank/DDBJ databases">
        <title>WGS of actinomycetes isolated from Thailand.</title>
        <authorList>
            <person name="Thawai C."/>
        </authorList>
    </citation>
    <scope>NUCLEOTIDE SEQUENCE [LARGE SCALE GENOMIC DNA]</scope>
    <source>
        <strain evidence="2 3">HSS6-12</strain>
    </source>
</reference>
<proteinExistence type="predicted"/>
<evidence type="ECO:0000256" key="1">
    <source>
        <dbReference type="SAM" id="MobiDB-lite"/>
    </source>
</evidence>
<evidence type="ECO:0000313" key="3">
    <source>
        <dbReference type="Proteomes" id="UP000783871"/>
    </source>
</evidence>
<sequence>MPETRTVITVDGTPLTAHQLELVQSVSVEESLGSPDKASVTVAMDTDNSSAWNSSLDALVAPVTPFTVRVSRGGTSYEIDARSVSANWNFAPGGLSTLTVEGMDRSVEMDRRDVQRLWQDTTDSTIAQTLFTQYGLAAQVESTPAGTDSATYSPQQSATDWAFLRGLAGRNGFDLHVESIGGVVTGVFKRIDPTAAAQTTIRLGYGELGGRATASVQLLAGQEVHLTRTVPGTTDTDVASDPGTGHAMGPRSLGGATLIRTHAAAGISVLDARTTATAMAERSAFGASLSTTLTAPDMPLVRARRTITVAGLGPTLDGLWLVKSVRHTITAGGHSQALGLIRNALGSGPAGAGGLAALAAGVAL</sequence>
<protein>
    <submittedName>
        <fullName evidence="2">Phage late control D family protein</fullName>
    </submittedName>
</protein>
<name>A0ABX0Z756_9ACTN</name>
<dbReference type="SUPFAM" id="SSF69279">
    <property type="entry name" value="Phage tail proteins"/>
    <property type="match status" value="1"/>
</dbReference>
<comment type="caution">
    <text evidence="2">The sequence shown here is derived from an EMBL/GenBank/DDBJ whole genome shotgun (WGS) entry which is preliminary data.</text>
</comment>
<organism evidence="2 3">
    <name type="scientific">Micromonospora thermarum</name>
    <dbReference type="NCBI Taxonomy" id="2720024"/>
    <lineage>
        <taxon>Bacteria</taxon>
        <taxon>Bacillati</taxon>
        <taxon>Actinomycetota</taxon>
        <taxon>Actinomycetes</taxon>
        <taxon>Micromonosporales</taxon>
        <taxon>Micromonosporaceae</taxon>
        <taxon>Micromonospora</taxon>
    </lineage>
</organism>
<dbReference type="RefSeq" id="WP_168000297.1">
    <property type="nucleotide sequence ID" value="NZ_JAATEO010000006.1"/>
</dbReference>
<evidence type="ECO:0000313" key="2">
    <source>
        <dbReference type="EMBL" id="NJP31898.1"/>
    </source>
</evidence>
<gene>
    <name evidence="2" type="ORF">HCJ94_07845</name>
</gene>
<dbReference type="Proteomes" id="UP000783871">
    <property type="component" value="Unassembled WGS sequence"/>
</dbReference>
<accession>A0ABX0Z756</accession>
<keyword evidence="3" id="KW-1185">Reference proteome</keyword>